<dbReference type="InterPro" id="IPR024704">
    <property type="entry name" value="SMC"/>
</dbReference>
<evidence type="ECO:0000256" key="4">
    <source>
        <dbReference type="ARBA" id="ARBA00022840"/>
    </source>
</evidence>
<dbReference type="GO" id="GO:0003677">
    <property type="term" value="F:DNA binding"/>
    <property type="evidence" value="ECO:0007669"/>
    <property type="project" value="UniProtKB-UniRule"/>
</dbReference>
<dbReference type="InterPro" id="IPR011890">
    <property type="entry name" value="SMC_prok"/>
</dbReference>
<dbReference type="GO" id="GO:0005524">
    <property type="term" value="F:ATP binding"/>
    <property type="evidence" value="ECO:0007669"/>
    <property type="project" value="UniProtKB-UniRule"/>
</dbReference>
<keyword evidence="2 7" id="KW-0963">Cytoplasm</keyword>
<keyword evidence="6 7" id="KW-0238">DNA-binding</keyword>
<dbReference type="GO" id="GO:0007062">
    <property type="term" value="P:sister chromatid cohesion"/>
    <property type="evidence" value="ECO:0007669"/>
    <property type="project" value="InterPro"/>
</dbReference>
<feature type="coiled-coil region" evidence="7">
    <location>
        <begin position="635"/>
        <end position="704"/>
    </location>
</feature>
<keyword evidence="10" id="KW-1185">Reference proteome</keyword>
<dbReference type="FunFam" id="3.40.50.300:FF:000901">
    <property type="entry name" value="Chromosome partition protein Smc"/>
    <property type="match status" value="1"/>
</dbReference>
<dbReference type="GO" id="GO:0007059">
    <property type="term" value="P:chromosome segregation"/>
    <property type="evidence" value="ECO:0007669"/>
    <property type="project" value="UniProtKB-UniRule"/>
</dbReference>
<reference evidence="9" key="2">
    <citation type="submission" date="2020-09" db="EMBL/GenBank/DDBJ databases">
        <authorList>
            <person name="Sun Q."/>
            <person name="Zhou Y."/>
        </authorList>
    </citation>
    <scope>NUCLEOTIDE SEQUENCE</scope>
    <source>
        <strain evidence="9">CGMCC 1.12919</strain>
    </source>
</reference>
<comment type="subunit">
    <text evidence="7">Homodimer.</text>
</comment>
<comment type="function">
    <text evidence="7">Required for chromosome condensation and partitioning.</text>
</comment>
<dbReference type="Gene3D" id="3.40.50.300">
    <property type="entry name" value="P-loop containing nucleotide triphosphate hydrolases"/>
    <property type="match status" value="2"/>
</dbReference>
<dbReference type="GO" id="GO:0030261">
    <property type="term" value="P:chromosome condensation"/>
    <property type="evidence" value="ECO:0007669"/>
    <property type="project" value="InterPro"/>
</dbReference>
<feature type="coiled-coil region" evidence="7">
    <location>
        <begin position="170"/>
        <end position="257"/>
    </location>
</feature>
<dbReference type="AlphaFoldDB" id="A0A916U8P8"/>
<dbReference type="HAMAP" id="MF_01894">
    <property type="entry name" value="Smc_prok"/>
    <property type="match status" value="1"/>
</dbReference>
<dbReference type="GO" id="GO:0005737">
    <property type="term" value="C:cytoplasm"/>
    <property type="evidence" value="ECO:0007669"/>
    <property type="project" value="UniProtKB-SubCell"/>
</dbReference>
<dbReference type="PIRSF" id="PIRSF005719">
    <property type="entry name" value="SMC"/>
    <property type="match status" value="1"/>
</dbReference>
<feature type="binding site" evidence="7">
    <location>
        <begin position="32"/>
        <end position="39"/>
    </location>
    <ligand>
        <name>ATP</name>
        <dbReference type="ChEBI" id="CHEBI:30616"/>
    </ligand>
</feature>
<accession>A0A916U8P8</accession>
<name>A0A916U8P8_9HYPH</name>
<evidence type="ECO:0000256" key="5">
    <source>
        <dbReference type="ARBA" id="ARBA00023054"/>
    </source>
</evidence>
<dbReference type="Pfam" id="PF02463">
    <property type="entry name" value="SMC_N"/>
    <property type="match status" value="1"/>
</dbReference>
<sequence>MKLTRLKIAGFKSFVDPTDVLIEPGLTGVVGPNGCGKSNLVEALRWVMGESSHKSLRASGMDDVIFAGAAGRPARNTAEVMLVVDNAGRTAPAAFNDADVLEVSRRIEREEGSTYKINGREVRARDVQLLFADAATGARSPAMVRQGQIGEIIAAKPQARRRILEDAAGIAGLNSRRHEAELRLRGTEDNLLRLEDVLHEIEAQVDNLRRQSRQAVRYRNLSGEIRRLDALLMLIGYRAARDQLATAERTLEQHVRAVADRTAVQAEAAKEQALVAATLPGLRQDEAAGAAGLQRLTLARNELDAEERRTQQRSAELVRRIAEIEKDVARENAQARDAAATLERLTDEVEALGDDEDTADLTFAAKAGVADADGTLAEAEAALAETQTQLANLNASRAALERAQAEATERAQRLEAERAGLEGQLAALDESDGALVELDELRETTTLAEDSSLAAEERAAEARGGVAAARDGEAQARARATEAEKAAQKLETEARTVAKLFAPPPGRRFAAVLDEIRVAKGYETALGAALGEDLDASADPSAPVHWSATAAGGDPPLPGGAVALLDFVVAPPALARRLAQIGVVDRAAGLALRAGLAPGQRLVSMEGDLWRWDGFTAAADAPSAAARRLAERNRLAELDAAAETARQAAEQARAGLDTALAAVRRATQEEAATIELSRSTRRAFDQARDALAQAERRAGEAASRRAGLAEALSRTGIAANEAAAKGEQTRAALAALSAPAKLESKLGHERIKVAERRTAAAEARAALQNLLREAEMRVQRRNGLIRDIAAWRERAGRAETGRADLERRLEAARDEQDVLAEAPDTFGLRRRDLEAEIEAAEGRRRGAADALAAAEAALANADRSAREALTGLSEAREARAAAEARLEAARTKLRELIQAITDSIGVAPEALHEQAGLKAGDDLPDAAATEQRLAALKGDRERLGGVNLRAEEELVEVEGKHDALVAERDDLTEAIRRLRTAIGNLNREGRERLLAAFEVVNGHFQSLFTTLFGGGTAELSLIEADDPLEAGLEIIARPPGKKPQVMTLMSGGEQALTATALIFAVFLTNPSPICVLDEVDAPLDDANVERYCDLLQEMVRRSETRFVVITHNPITMARMDRLFGVTMAERGVSQVVSVDLREAEALQEAV</sequence>
<dbReference type="GO" id="GO:0006260">
    <property type="term" value="P:DNA replication"/>
    <property type="evidence" value="ECO:0007669"/>
    <property type="project" value="UniProtKB-UniRule"/>
</dbReference>
<evidence type="ECO:0000256" key="7">
    <source>
        <dbReference type="HAMAP-Rule" id="MF_01894"/>
    </source>
</evidence>
<organism evidence="9 10">
    <name type="scientific">Chelatococcus reniformis</name>
    <dbReference type="NCBI Taxonomy" id="1494448"/>
    <lineage>
        <taxon>Bacteria</taxon>
        <taxon>Pseudomonadati</taxon>
        <taxon>Pseudomonadota</taxon>
        <taxon>Alphaproteobacteria</taxon>
        <taxon>Hyphomicrobiales</taxon>
        <taxon>Chelatococcaceae</taxon>
        <taxon>Chelatococcus</taxon>
    </lineage>
</organism>
<dbReference type="PANTHER" id="PTHR43977">
    <property type="entry name" value="STRUCTURAL MAINTENANCE OF CHROMOSOMES PROTEIN 3"/>
    <property type="match status" value="1"/>
</dbReference>
<feature type="domain" description="RecF/RecN/SMC N-terminal" evidence="8">
    <location>
        <begin position="3"/>
        <end position="1133"/>
    </location>
</feature>
<dbReference type="RefSeq" id="WP_188609147.1">
    <property type="nucleotide sequence ID" value="NZ_BMGG01000003.1"/>
</dbReference>
<comment type="caution">
    <text evidence="9">The sequence shown here is derived from an EMBL/GenBank/DDBJ whole genome shotgun (WGS) entry which is preliminary data.</text>
</comment>
<gene>
    <name evidence="7 9" type="primary">smc</name>
    <name evidence="9" type="ORF">GCM10010994_21650</name>
</gene>
<dbReference type="GO" id="GO:0016887">
    <property type="term" value="F:ATP hydrolysis activity"/>
    <property type="evidence" value="ECO:0007669"/>
    <property type="project" value="InterPro"/>
</dbReference>
<feature type="coiled-coil region" evidence="7">
    <location>
        <begin position="473"/>
        <end position="500"/>
    </location>
</feature>
<evidence type="ECO:0000259" key="8">
    <source>
        <dbReference type="Pfam" id="PF02463"/>
    </source>
</evidence>
<keyword evidence="3 7" id="KW-0547">Nucleotide-binding</keyword>
<evidence type="ECO:0000256" key="2">
    <source>
        <dbReference type="ARBA" id="ARBA00022490"/>
    </source>
</evidence>
<evidence type="ECO:0000313" key="9">
    <source>
        <dbReference type="EMBL" id="GGC62720.1"/>
    </source>
</evidence>
<evidence type="ECO:0000313" key="10">
    <source>
        <dbReference type="Proteomes" id="UP000637002"/>
    </source>
</evidence>
<protein>
    <recommendedName>
        <fullName evidence="7">Chromosome partition protein Smc</fullName>
    </recommendedName>
</protein>
<keyword evidence="4 7" id="KW-0067">ATP-binding</keyword>
<dbReference type="EMBL" id="BMGG01000003">
    <property type="protein sequence ID" value="GGC62720.1"/>
    <property type="molecule type" value="Genomic_DNA"/>
</dbReference>
<evidence type="ECO:0000256" key="3">
    <source>
        <dbReference type="ARBA" id="ARBA00022741"/>
    </source>
</evidence>
<evidence type="ECO:0000256" key="6">
    <source>
        <dbReference type="ARBA" id="ARBA00023125"/>
    </source>
</evidence>
<dbReference type="Proteomes" id="UP000637002">
    <property type="component" value="Unassembled WGS sequence"/>
</dbReference>
<dbReference type="CDD" id="cd03278">
    <property type="entry name" value="ABC_SMC_barmotin"/>
    <property type="match status" value="1"/>
</dbReference>
<comment type="domain">
    <text evidence="7">Contains large globular domains required for ATP hydrolysis at each terminus and a third globular domain forming a flexible hinge near the middle of the molecule. These domains are separated by coiled-coil structures.</text>
</comment>
<comment type="similarity">
    <text evidence="7">Belongs to the SMC family.</text>
</comment>
<dbReference type="InterPro" id="IPR027417">
    <property type="entry name" value="P-loop_NTPase"/>
</dbReference>
<proteinExistence type="inferred from homology"/>
<reference evidence="9" key="1">
    <citation type="journal article" date="2014" name="Int. J. Syst. Evol. Microbiol.">
        <title>Complete genome sequence of Corynebacterium casei LMG S-19264T (=DSM 44701T), isolated from a smear-ripened cheese.</title>
        <authorList>
            <consortium name="US DOE Joint Genome Institute (JGI-PGF)"/>
            <person name="Walter F."/>
            <person name="Albersmeier A."/>
            <person name="Kalinowski J."/>
            <person name="Ruckert C."/>
        </authorList>
    </citation>
    <scope>NUCLEOTIDE SEQUENCE</scope>
    <source>
        <strain evidence="9">CGMCC 1.12919</strain>
    </source>
</reference>
<dbReference type="InterPro" id="IPR003395">
    <property type="entry name" value="RecF/RecN/SMC_N"/>
</dbReference>
<feature type="coiled-coil region" evidence="7">
    <location>
        <begin position="293"/>
        <end position="431"/>
    </location>
</feature>
<evidence type="ECO:0000256" key="1">
    <source>
        <dbReference type="ARBA" id="ARBA00004496"/>
    </source>
</evidence>
<keyword evidence="5 7" id="KW-0175">Coiled coil</keyword>
<comment type="subcellular location">
    <subcellularLocation>
        <location evidence="1 7">Cytoplasm</location>
    </subcellularLocation>
</comment>
<feature type="coiled-coil region" evidence="7">
    <location>
        <begin position="753"/>
        <end position="899"/>
    </location>
</feature>
<feature type="coiled-coil region" evidence="7">
    <location>
        <begin position="947"/>
        <end position="988"/>
    </location>
</feature>
<dbReference type="SUPFAM" id="SSF52540">
    <property type="entry name" value="P-loop containing nucleoside triphosphate hydrolases"/>
    <property type="match status" value="1"/>
</dbReference>